<feature type="binding site" evidence="2">
    <location>
        <position position="557"/>
    </location>
    <ligand>
        <name>Mg(2+)</name>
        <dbReference type="ChEBI" id="CHEBI:18420"/>
    </ligand>
</feature>
<feature type="binding site" evidence="2">
    <location>
        <begin position="416"/>
        <end position="418"/>
    </location>
    <ligand>
        <name>substrate</name>
    </ligand>
</feature>
<feature type="compositionally biased region" description="Low complexity" evidence="3">
    <location>
        <begin position="312"/>
        <end position="325"/>
    </location>
</feature>
<dbReference type="PANTHER" id="PTHR10291:SF0">
    <property type="entry name" value="DEHYDRODOLICHYL DIPHOSPHATE SYNTHASE 2"/>
    <property type="match status" value="1"/>
</dbReference>
<dbReference type="SUPFAM" id="SSF48576">
    <property type="entry name" value="Terpenoid synthases"/>
    <property type="match status" value="1"/>
</dbReference>
<evidence type="ECO:0000256" key="2">
    <source>
        <dbReference type="HAMAP-Rule" id="MF_01139"/>
    </source>
</evidence>
<protein>
    <recommendedName>
        <fullName evidence="2">Isoprenyl transferase</fullName>
        <ecNumber evidence="2">2.5.1.-</ecNumber>
    </recommendedName>
</protein>
<comment type="similarity">
    <text evidence="2">Belongs to the UPP synthase family.</text>
</comment>
<name>A0ABV3J5D9_9ACTN</name>
<feature type="binding site" evidence="2">
    <location>
        <position position="422"/>
    </location>
    <ligand>
        <name>substrate</name>
    </ligand>
</feature>
<feature type="binding site" evidence="2">
    <location>
        <position position="376"/>
    </location>
    <ligand>
        <name>substrate</name>
    </ligand>
</feature>
<dbReference type="InterPro" id="IPR036424">
    <property type="entry name" value="UPP_synth-like_sf"/>
</dbReference>
<feature type="binding site" evidence="2">
    <location>
        <begin position="544"/>
        <end position="546"/>
    </location>
    <ligand>
        <name>substrate</name>
    </ligand>
</feature>
<dbReference type="SUPFAM" id="SSF64005">
    <property type="entry name" value="Undecaprenyl diphosphate synthase"/>
    <property type="match status" value="1"/>
</dbReference>
<feature type="binding site" evidence="2">
    <location>
        <position position="388"/>
    </location>
    <ligand>
        <name>substrate</name>
    </ligand>
</feature>
<comment type="caution">
    <text evidence="4">The sequence shown here is derived from an EMBL/GenBank/DDBJ whole genome shotgun (WGS) entry which is preliminary data.</text>
</comment>
<accession>A0ABV3J5D9</accession>
<dbReference type="EMBL" id="JBFASG010000036">
    <property type="protein sequence ID" value="MEV4926617.1"/>
    <property type="molecule type" value="Genomic_DNA"/>
</dbReference>
<feature type="region of interest" description="Disordered" evidence="3">
    <location>
        <begin position="585"/>
        <end position="644"/>
    </location>
</feature>
<dbReference type="Pfam" id="PF00494">
    <property type="entry name" value="SQS_PSY"/>
    <property type="match status" value="1"/>
</dbReference>
<dbReference type="InterPro" id="IPR002060">
    <property type="entry name" value="Squ/phyt_synthse"/>
</dbReference>
<evidence type="ECO:0000256" key="3">
    <source>
        <dbReference type="SAM" id="MobiDB-lite"/>
    </source>
</evidence>
<keyword evidence="2" id="KW-0460">Magnesium</keyword>
<dbReference type="CDD" id="cd00475">
    <property type="entry name" value="Cis_IPPS"/>
    <property type="match status" value="1"/>
</dbReference>
<organism evidence="4 5">
    <name type="scientific">Streptomyces roseoverticillatus</name>
    <dbReference type="NCBI Taxonomy" id="66429"/>
    <lineage>
        <taxon>Bacteria</taxon>
        <taxon>Bacillati</taxon>
        <taxon>Actinomycetota</taxon>
        <taxon>Actinomycetes</taxon>
        <taxon>Kitasatosporales</taxon>
        <taxon>Streptomycetaceae</taxon>
        <taxon>Streptomyces</taxon>
    </lineage>
</organism>
<sequence>MCTAHPTEYALIRLLPPRLRPAGWALYAAFHTADGLIDADTGSARERAEGLAEWTRALRAEAERGTSADPVRRALVDTVLRWDVDLDGLCESLTALEQDAEGRRPATWDQWRARVQAQNTSWIAQVMSLLERAGVSTPVRLKQLAGYGRLLDGLYLTDTLADLADDLARGVVTLPEEVLDAYPGAGDDLLAHRWTPAVRALVRHLLQRARRWLRAGHGELIRQLPPGADILLGAGVALFLGQLDAVERAGRAVLRRPSRPGPVTRWRVLMPARARALLLWWLVPVRVPGMPGPEATAKTGRRVPAGKGRGMTGAAAPTGTVAAGSTGKAATTATAETATAALKPVPPHPTGARPPDLPRTHRPRHVAIIMDGNGRWATERGLPRQDGHRAGVEAMLDVVHGAVEIGLPHLTVYAFSSENWKRSVDEVSHLFRVVQDELVAGRLSDHDVRLRWLGDEQGLPTDMARSMLDMERLTRDRTGLTFNVCLNYGGRAELARAAAATARAALAGDLDPAAGLSERGFARFLPYAELPDVDLLWRTGGERRISNFLPWHTVYAEVHFTDPLWPDVDRRDLWQAMTVYSGRSRRFGAAPAPRTRTPERKRPGPGAEERGSLPVPVGSTRAQDREEPMRTESVQPQAQPDSQS</sequence>
<feature type="binding site" evidence="2">
    <location>
        <position position="538"/>
    </location>
    <ligand>
        <name>substrate</name>
    </ligand>
</feature>
<keyword evidence="5" id="KW-1185">Reference proteome</keyword>
<dbReference type="InterPro" id="IPR008949">
    <property type="entry name" value="Isoprenoid_synthase_dom_sf"/>
</dbReference>
<dbReference type="PANTHER" id="PTHR10291">
    <property type="entry name" value="DEHYDRODOLICHYL DIPHOSPHATE SYNTHASE FAMILY MEMBER"/>
    <property type="match status" value="1"/>
</dbReference>
<evidence type="ECO:0000256" key="1">
    <source>
        <dbReference type="ARBA" id="ARBA00022679"/>
    </source>
</evidence>
<gene>
    <name evidence="4" type="primary">uppS</name>
    <name evidence="4" type="ORF">AB0L03_28000</name>
</gene>
<dbReference type="Proteomes" id="UP001552479">
    <property type="component" value="Unassembled WGS sequence"/>
</dbReference>
<keyword evidence="2" id="KW-0479">Metal-binding</keyword>
<dbReference type="EC" id="2.5.1.-" evidence="2"/>
<feature type="compositionally biased region" description="Basic and acidic residues" evidence="3">
    <location>
        <begin position="596"/>
        <end position="611"/>
    </location>
</feature>
<feature type="binding site" evidence="2">
    <location>
        <begin position="372"/>
        <end position="375"/>
    </location>
    <ligand>
        <name>substrate</name>
    </ligand>
</feature>
<dbReference type="RefSeq" id="WP_366089994.1">
    <property type="nucleotide sequence ID" value="NZ_JBFASG010000036.1"/>
</dbReference>
<feature type="active site" description="Proton acceptor" evidence="2">
    <location>
        <position position="419"/>
    </location>
</feature>
<comment type="cofactor">
    <cofactor evidence="2">
        <name>Mg(2+)</name>
        <dbReference type="ChEBI" id="CHEBI:18420"/>
    </cofactor>
    <text evidence="2">Binds 2 magnesium ions per subunit.</text>
</comment>
<comment type="function">
    <text evidence="2">Catalyzes the condensation of isopentenyl diphosphate (IPP) with allylic pyrophosphates generating different type of terpenoids.</text>
</comment>
<dbReference type="Gene3D" id="1.10.600.10">
    <property type="entry name" value="Farnesyl Diphosphate Synthase"/>
    <property type="match status" value="1"/>
</dbReference>
<keyword evidence="1 2" id="KW-0808">Transferase</keyword>
<dbReference type="HAMAP" id="MF_01139">
    <property type="entry name" value="ISPT"/>
    <property type="match status" value="1"/>
</dbReference>
<evidence type="ECO:0000313" key="5">
    <source>
        <dbReference type="Proteomes" id="UP001552479"/>
    </source>
</evidence>
<feature type="binding site" evidence="2">
    <location>
        <position position="420"/>
    </location>
    <ligand>
        <name>substrate</name>
    </ligand>
</feature>
<dbReference type="NCBIfam" id="TIGR00055">
    <property type="entry name" value="uppS"/>
    <property type="match status" value="1"/>
</dbReference>
<evidence type="ECO:0000313" key="4">
    <source>
        <dbReference type="EMBL" id="MEV4926617.1"/>
    </source>
</evidence>
<comment type="subunit">
    <text evidence="2">Homodimer.</text>
</comment>
<proteinExistence type="inferred from homology"/>
<feature type="region of interest" description="Disordered" evidence="3">
    <location>
        <begin position="293"/>
        <end position="325"/>
    </location>
</feature>
<dbReference type="GO" id="GO:0016740">
    <property type="term" value="F:transferase activity"/>
    <property type="evidence" value="ECO:0007669"/>
    <property type="project" value="UniProtKB-KW"/>
</dbReference>
<feature type="binding site" evidence="2">
    <location>
        <position position="371"/>
    </location>
    <ligand>
        <name>Mg(2+)</name>
        <dbReference type="ChEBI" id="CHEBI:18420"/>
    </ligand>
</feature>
<dbReference type="InterPro" id="IPR001441">
    <property type="entry name" value="UPP_synth-like"/>
</dbReference>
<feature type="binding site" evidence="2">
    <location>
        <position position="384"/>
    </location>
    <ligand>
        <name>substrate</name>
    </ligand>
</feature>
<reference evidence="4 5" key="1">
    <citation type="submission" date="2024-06" db="EMBL/GenBank/DDBJ databases">
        <title>The Natural Products Discovery Center: Release of the First 8490 Sequenced Strains for Exploring Actinobacteria Biosynthetic Diversity.</title>
        <authorList>
            <person name="Kalkreuter E."/>
            <person name="Kautsar S.A."/>
            <person name="Yang D."/>
            <person name="Bader C.D."/>
            <person name="Teijaro C.N."/>
            <person name="Fluegel L."/>
            <person name="Davis C.M."/>
            <person name="Simpson J.R."/>
            <person name="Lauterbach L."/>
            <person name="Steele A.D."/>
            <person name="Gui C."/>
            <person name="Meng S."/>
            <person name="Li G."/>
            <person name="Viehrig K."/>
            <person name="Ye F."/>
            <person name="Su P."/>
            <person name="Kiefer A.F."/>
            <person name="Nichols A."/>
            <person name="Cepeda A.J."/>
            <person name="Yan W."/>
            <person name="Fan B."/>
            <person name="Jiang Y."/>
            <person name="Adhikari A."/>
            <person name="Zheng C.-J."/>
            <person name="Schuster L."/>
            <person name="Cowan T.M."/>
            <person name="Smanski M.J."/>
            <person name="Chevrette M.G."/>
            <person name="De Carvalho L.P.S."/>
            <person name="Shen B."/>
        </authorList>
    </citation>
    <scope>NUCLEOTIDE SEQUENCE [LARGE SCALE GENOMIC DNA]</scope>
    <source>
        <strain evidence="4 5">NPDC053791</strain>
    </source>
</reference>
<feature type="compositionally biased region" description="Polar residues" evidence="3">
    <location>
        <begin position="632"/>
        <end position="644"/>
    </location>
</feature>
<dbReference type="Gene3D" id="3.40.1180.10">
    <property type="entry name" value="Decaprenyl diphosphate synthase-like"/>
    <property type="match status" value="1"/>
</dbReference>
<dbReference type="Pfam" id="PF01255">
    <property type="entry name" value="Prenyltransf"/>
    <property type="match status" value="1"/>
</dbReference>
<feature type="active site" evidence="2">
    <location>
        <position position="371"/>
    </location>
</feature>